<evidence type="ECO:0000256" key="12">
    <source>
        <dbReference type="ARBA" id="ARBA00023316"/>
    </source>
</evidence>
<dbReference type="EC" id="3.4.16.4" evidence="16"/>
<keyword evidence="12" id="KW-0961">Cell wall biogenesis/degradation</keyword>
<proteinExistence type="inferred from homology"/>
<evidence type="ECO:0000313" key="16">
    <source>
        <dbReference type="EMBL" id="PJE78994.1"/>
    </source>
</evidence>
<evidence type="ECO:0000256" key="7">
    <source>
        <dbReference type="ARBA" id="ARBA00022801"/>
    </source>
</evidence>
<dbReference type="Pfam" id="PF00905">
    <property type="entry name" value="Transpeptidase"/>
    <property type="match status" value="1"/>
</dbReference>
<keyword evidence="7 16" id="KW-0378">Hydrolase</keyword>
<evidence type="ECO:0000256" key="1">
    <source>
        <dbReference type="ARBA" id="ARBA00004167"/>
    </source>
</evidence>
<keyword evidence="10 13" id="KW-1133">Transmembrane helix</keyword>
<dbReference type="GO" id="GO:0005886">
    <property type="term" value="C:plasma membrane"/>
    <property type="evidence" value="ECO:0007669"/>
    <property type="project" value="UniProtKB-SubCell"/>
</dbReference>
<keyword evidence="16" id="KW-0121">Carboxypeptidase</keyword>
<comment type="subcellular location">
    <subcellularLocation>
        <location evidence="2">Cell membrane</location>
    </subcellularLocation>
    <subcellularLocation>
        <location evidence="1">Membrane</location>
        <topology evidence="1">Single-pass membrane protein</topology>
    </subcellularLocation>
</comment>
<keyword evidence="5" id="KW-0645">Protease</keyword>
<keyword evidence="9" id="KW-0573">Peptidoglycan synthesis</keyword>
<sequence length="622" mass="70637">MVGDALKDHRSETRLVNIRLWVAVFFMLLLTAGLISRLFYLQVVRYNDMVTQSDENRVHLKPIPPTRGLIYDSNDQLLAMNRPSKIVSVVRERVTDMDELLHSIADIIDLDDREIERFKKRLRQVRPFEPVPLKYDLSDEQIAKIAVNMYRLQGVELDAELVRYYPQGKLYAHSVGYMGRINDREIKKLKAKLYSGTHSIGKIGLEKYYETDLLGQPGYQEVETNARGRVIRVLKQVDPVSGNNLHLYLNTDLQKKAVKAMDGRRGAIIALDPKTGGVLSMVSNPAFDPNLFVTGIDSKTFNGLNTDIERPLYNRATLGEYPPASTMKPMVALGLLANNIIDRKEKIFDKGWFQLPGSEHKFRNWRRWGHGWVDIEKALIVSNDTYFYNQASKLGIDALYQLSYQFGFGHRTGIDIGEERPGLLPSREWKQAVYGKPWYPGETVIAIIGQGYMLSTPLQLAEMITMIANRGKYVQPHLVKERAQPKGKDIKIGNPDDWEFVINAMEKVVSSPHGTANWRIGKNLHYRMAGKTGTAQVVSIAQGEEYDEEKLKEFERDHSLFIAFAPVDDPQIAVAVILENSSGASNVARDVMDFYLLPRLQQERLSQGNDKMSVTQNGIHQG</sequence>
<dbReference type="HAMAP" id="MF_02081">
    <property type="entry name" value="MrdA_transpept"/>
    <property type="match status" value="1"/>
</dbReference>
<feature type="transmembrane region" description="Helical" evidence="13">
    <location>
        <begin position="20"/>
        <end position="40"/>
    </location>
</feature>
<evidence type="ECO:0000256" key="10">
    <source>
        <dbReference type="ARBA" id="ARBA00022989"/>
    </source>
</evidence>
<dbReference type="Gene3D" id="3.40.710.10">
    <property type="entry name" value="DD-peptidase/beta-lactamase superfamily"/>
    <property type="match status" value="1"/>
</dbReference>
<keyword evidence="3" id="KW-1003">Cell membrane</keyword>
<name>A0A2H9T710_9ZZZZ</name>
<evidence type="ECO:0000259" key="15">
    <source>
        <dbReference type="Pfam" id="PF03717"/>
    </source>
</evidence>
<dbReference type="GO" id="GO:0071972">
    <property type="term" value="F:peptidoglycan L,D-transpeptidase activity"/>
    <property type="evidence" value="ECO:0007669"/>
    <property type="project" value="TreeGrafter"/>
</dbReference>
<dbReference type="PANTHER" id="PTHR30627:SF2">
    <property type="entry name" value="PEPTIDOGLYCAN D,D-TRANSPEPTIDASE MRDA"/>
    <property type="match status" value="1"/>
</dbReference>
<evidence type="ECO:0000256" key="3">
    <source>
        <dbReference type="ARBA" id="ARBA00022475"/>
    </source>
</evidence>
<organism evidence="16">
    <name type="scientific">invertebrate metagenome</name>
    <dbReference type="NCBI Taxonomy" id="1711999"/>
    <lineage>
        <taxon>unclassified sequences</taxon>
        <taxon>metagenomes</taxon>
        <taxon>organismal metagenomes</taxon>
    </lineage>
</organism>
<dbReference type="AlphaFoldDB" id="A0A2H9T710"/>
<protein>
    <submittedName>
        <fullName evidence="16">Peptidoglycan D,D-transpeptidase MrdA</fullName>
        <ecNumber evidence="16">3.4.16.4</ecNumber>
    </submittedName>
</protein>
<evidence type="ECO:0000256" key="5">
    <source>
        <dbReference type="ARBA" id="ARBA00022670"/>
    </source>
</evidence>
<keyword evidence="8" id="KW-0133">Cell shape</keyword>
<evidence type="ECO:0000256" key="13">
    <source>
        <dbReference type="SAM" id="Phobius"/>
    </source>
</evidence>
<dbReference type="EMBL" id="NSIT01000108">
    <property type="protein sequence ID" value="PJE78994.1"/>
    <property type="molecule type" value="Genomic_DNA"/>
</dbReference>
<dbReference type="GO" id="GO:0006508">
    <property type="term" value="P:proteolysis"/>
    <property type="evidence" value="ECO:0007669"/>
    <property type="project" value="UniProtKB-KW"/>
</dbReference>
<feature type="domain" description="Penicillin-binding protein transpeptidase" evidence="14">
    <location>
        <begin position="266"/>
        <end position="585"/>
    </location>
</feature>
<evidence type="ECO:0000256" key="2">
    <source>
        <dbReference type="ARBA" id="ARBA00004236"/>
    </source>
</evidence>
<keyword evidence="4" id="KW-0997">Cell inner membrane</keyword>
<dbReference type="GO" id="GO:0071555">
    <property type="term" value="P:cell wall organization"/>
    <property type="evidence" value="ECO:0007669"/>
    <property type="project" value="UniProtKB-KW"/>
</dbReference>
<evidence type="ECO:0000256" key="4">
    <source>
        <dbReference type="ARBA" id="ARBA00022519"/>
    </source>
</evidence>
<evidence type="ECO:0000259" key="14">
    <source>
        <dbReference type="Pfam" id="PF00905"/>
    </source>
</evidence>
<comment type="caution">
    <text evidence="16">The sequence shown here is derived from an EMBL/GenBank/DDBJ whole genome shotgun (WGS) entry which is preliminary data.</text>
</comment>
<dbReference type="InterPro" id="IPR017790">
    <property type="entry name" value="Penicillin-binding_protein_2"/>
</dbReference>
<dbReference type="NCBIfam" id="TIGR03423">
    <property type="entry name" value="pbp2_mrdA"/>
    <property type="match status" value="1"/>
</dbReference>
<gene>
    <name evidence="16" type="primary">mrdA</name>
    <name evidence="16" type="ORF">CI610_02051</name>
</gene>
<evidence type="ECO:0000256" key="6">
    <source>
        <dbReference type="ARBA" id="ARBA00022692"/>
    </source>
</evidence>
<dbReference type="GO" id="GO:0009002">
    <property type="term" value="F:serine-type D-Ala-D-Ala carboxypeptidase activity"/>
    <property type="evidence" value="ECO:0007669"/>
    <property type="project" value="UniProtKB-EC"/>
</dbReference>
<keyword evidence="6 13" id="KW-0812">Transmembrane</keyword>
<dbReference type="InterPro" id="IPR005311">
    <property type="entry name" value="PBP_dimer"/>
</dbReference>
<reference evidence="16" key="1">
    <citation type="journal article" date="2017" name="Appl. Environ. Microbiol.">
        <title>Molecular characterization of an Endozoicomonas-like organism causing infection in king scallop Pecten maximus L.</title>
        <authorList>
            <person name="Cano I."/>
            <person name="van Aerle R."/>
            <person name="Ross S."/>
            <person name="Verner-Jeffreys D.W."/>
            <person name="Paley R.K."/>
            <person name="Rimmer G."/>
            <person name="Ryder D."/>
            <person name="Hooper P."/>
            <person name="Stone D."/>
            <person name="Feist S.W."/>
        </authorList>
    </citation>
    <scope>NUCLEOTIDE SEQUENCE</scope>
</reference>
<dbReference type="InterPro" id="IPR036138">
    <property type="entry name" value="PBP_dimer_sf"/>
</dbReference>
<feature type="domain" description="Penicillin-binding protein dimerisation" evidence="15">
    <location>
        <begin position="62"/>
        <end position="234"/>
    </location>
</feature>
<dbReference type="InterPro" id="IPR001460">
    <property type="entry name" value="PCN-bd_Tpept"/>
</dbReference>
<evidence type="ECO:0000256" key="11">
    <source>
        <dbReference type="ARBA" id="ARBA00023136"/>
    </source>
</evidence>
<evidence type="ECO:0000256" key="8">
    <source>
        <dbReference type="ARBA" id="ARBA00022960"/>
    </source>
</evidence>
<dbReference type="Pfam" id="PF03717">
    <property type="entry name" value="PBP_dimer"/>
    <property type="match status" value="1"/>
</dbReference>
<dbReference type="Gene3D" id="3.30.1390.30">
    <property type="entry name" value="Penicillin-binding protein 2a, domain 3"/>
    <property type="match status" value="1"/>
</dbReference>
<evidence type="ECO:0000256" key="9">
    <source>
        <dbReference type="ARBA" id="ARBA00022984"/>
    </source>
</evidence>
<dbReference type="InterPro" id="IPR012338">
    <property type="entry name" value="Beta-lactam/transpept-like"/>
</dbReference>
<accession>A0A2H9T710</accession>
<dbReference type="Gene3D" id="3.90.1310.10">
    <property type="entry name" value="Penicillin-binding protein 2a (Domain 2)"/>
    <property type="match status" value="1"/>
</dbReference>
<dbReference type="SUPFAM" id="SSF56601">
    <property type="entry name" value="beta-lactamase/transpeptidase-like"/>
    <property type="match status" value="1"/>
</dbReference>
<keyword evidence="11 13" id="KW-0472">Membrane</keyword>
<dbReference type="SUPFAM" id="SSF56519">
    <property type="entry name" value="Penicillin binding protein dimerisation domain"/>
    <property type="match status" value="1"/>
</dbReference>
<dbReference type="InterPro" id="IPR050515">
    <property type="entry name" value="Beta-lactam/transpept"/>
</dbReference>
<dbReference type="GO" id="GO:0009252">
    <property type="term" value="P:peptidoglycan biosynthetic process"/>
    <property type="evidence" value="ECO:0007669"/>
    <property type="project" value="UniProtKB-KW"/>
</dbReference>
<dbReference type="PANTHER" id="PTHR30627">
    <property type="entry name" value="PEPTIDOGLYCAN D,D-TRANSPEPTIDASE"/>
    <property type="match status" value="1"/>
</dbReference>
<dbReference type="GO" id="GO:0008658">
    <property type="term" value="F:penicillin binding"/>
    <property type="evidence" value="ECO:0007669"/>
    <property type="project" value="InterPro"/>
</dbReference>
<dbReference type="GO" id="GO:0008360">
    <property type="term" value="P:regulation of cell shape"/>
    <property type="evidence" value="ECO:0007669"/>
    <property type="project" value="UniProtKB-KW"/>
</dbReference>